<evidence type="ECO:0000313" key="2">
    <source>
        <dbReference type="EMBL" id="KPE51022.1"/>
    </source>
</evidence>
<organism evidence="2 3">
    <name type="scientific">Chryseobacterium indologenes</name>
    <name type="common">Flavobacterium indologenes</name>
    <dbReference type="NCBI Taxonomy" id="253"/>
    <lineage>
        <taxon>Bacteria</taxon>
        <taxon>Pseudomonadati</taxon>
        <taxon>Bacteroidota</taxon>
        <taxon>Flavobacteriia</taxon>
        <taxon>Flavobacteriales</taxon>
        <taxon>Weeksellaceae</taxon>
        <taxon>Chryseobacterium group</taxon>
        <taxon>Chryseobacterium</taxon>
    </lineage>
</organism>
<dbReference type="SUPFAM" id="SSF51306">
    <property type="entry name" value="LexA/Signal peptidase"/>
    <property type="match status" value="1"/>
</dbReference>
<dbReference type="AlphaFoldDB" id="A0A0N0IW46"/>
<accession>A0A0N0IW46</accession>
<reference evidence="2 3" key="1">
    <citation type="journal article" date="2015" name="Genom Data">
        <title>Draft genome sequence of a multidrug-resistant Chryseobacterium indologenes isolate from Malaysia.</title>
        <authorList>
            <person name="Yu C.Y."/>
            <person name="Ang G.Y."/>
            <person name="Cheng H.J."/>
            <person name="Cheong Y.M."/>
            <person name="Yin W.F."/>
            <person name="Chan K.G."/>
        </authorList>
    </citation>
    <scope>NUCLEOTIDE SEQUENCE [LARGE SCALE GENOMIC DNA]</scope>
    <source>
        <strain evidence="2 3">CI_885</strain>
    </source>
</reference>
<dbReference type="InterPro" id="IPR015927">
    <property type="entry name" value="Peptidase_S24_S26A/B/C"/>
</dbReference>
<dbReference type="InterPro" id="IPR036286">
    <property type="entry name" value="LexA/Signal_pep-like_sf"/>
</dbReference>
<dbReference type="RefSeq" id="WP_062699802.1">
    <property type="nucleotide sequence ID" value="NZ_LJOD01000007.1"/>
</dbReference>
<name>A0A0N0IW46_CHRID</name>
<sequence length="157" mass="17773">MKSTGNLELFVLESAEPVVLKPLEERLHAGGYGAFPSAALDFPDESIDFLKLLVKDAETTFPGRISGDSLKDIGILNEDWCLIQKGIEARPNDLVAAIIENQFFIKRFRPRYGAGNAIKELKLQSANVEFSDFDITDETEFFLWGVVTWTFKNWRKL</sequence>
<gene>
    <name evidence="2" type="ORF">AOB46_12610</name>
</gene>
<dbReference type="Gene3D" id="2.10.109.10">
    <property type="entry name" value="Umud Fragment, subunit A"/>
    <property type="match status" value="1"/>
</dbReference>
<evidence type="ECO:0000259" key="1">
    <source>
        <dbReference type="Pfam" id="PF00717"/>
    </source>
</evidence>
<dbReference type="Proteomes" id="UP000037953">
    <property type="component" value="Unassembled WGS sequence"/>
</dbReference>
<evidence type="ECO:0000313" key="3">
    <source>
        <dbReference type="Proteomes" id="UP000037953"/>
    </source>
</evidence>
<proteinExistence type="predicted"/>
<dbReference type="EMBL" id="LJOD01000007">
    <property type="protein sequence ID" value="KPE51022.1"/>
    <property type="molecule type" value="Genomic_DNA"/>
</dbReference>
<comment type="caution">
    <text evidence="2">The sequence shown here is derived from an EMBL/GenBank/DDBJ whole genome shotgun (WGS) entry which is preliminary data.</text>
</comment>
<dbReference type="Pfam" id="PF00717">
    <property type="entry name" value="Peptidase_S24"/>
    <property type="match status" value="1"/>
</dbReference>
<reference evidence="3" key="2">
    <citation type="submission" date="2015-09" db="EMBL/GenBank/DDBJ databases">
        <title>Draft genome sequence of a multidrug-resistant Chryseobacterium indologenes isolate from Malaysia.</title>
        <authorList>
            <person name="Yu C.Y."/>
            <person name="Ang G.Y."/>
            <person name="Chan K.-G."/>
        </authorList>
    </citation>
    <scope>NUCLEOTIDE SEQUENCE [LARGE SCALE GENOMIC DNA]</scope>
    <source>
        <strain evidence="3">CI_885</strain>
    </source>
</reference>
<dbReference type="InterPro" id="IPR039418">
    <property type="entry name" value="LexA-like"/>
</dbReference>
<dbReference type="PATRIC" id="fig|253.9.peg.4374"/>
<feature type="domain" description="Peptidase S24/S26A/S26B/S26C" evidence="1">
    <location>
        <begin position="30"/>
        <end position="147"/>
    </location>
</feature>
<dbReference type="CDD" id="cd06529">
    <property type="entry name" value="S24_LexA-like"/>
    <property type="match status" value="1"/>
</dbReference>
<dbReference type="OrthoDB" id="9787787at2"/>
<protein>
    <recommendedName>
        <fullName evidence="1">Peptidase S24/S26A/S26B/S26C domain-containing protein</fullName>
    </recommendedName>
</protein>